<feature type="compositionally biased region" description="Polar residues" evidence="2">
    <location>
        <begin position="86"/>
        <end position="102"/>
    </location>
</feature>
<protein>
    <submittedName>
        <fullName evidence="4">C6 zinc finger transcription factor</fullName>
    </submittedName>
</protein>
<evidence type="ECO:0000313" key="4">
    <source>
        <dbReference type="EMBL" id="KZL76787.1"/>
    </source>
</evidence>
<dbReference type="GO" id="GO:0008270">
    <property type="term" value="F:zinc ion binding"/>
    <property type="evidence" value="ECO:0007669"/>
    <property type="project" value="InterPro"/>
</dbReference>
<dbReference type="PANTHER" id="PTHR38791">
    <property type="entry name" value="ZN(II)2CYS6 TRANSCRIPTION FACTOR (EUROFUNG)-RELATED-RELATED"/>
    <property type="match status" value="1"/>
</dbReference>
<dbReference type="STRING" id="708197.A0A166XNX8"/>
<dbReference type="EMBL" id="LFIV01000012">
    <property type="protein sequence ID" value="KZL76787.1"/>
    <property type="molecule type" value="Genomic_DNA"/>
</dbReference>
<reference evidence="4 5" key="1">
    <citation type="submission" date="2015-06" db="EMBL/GenBank/DDBJ databases">
        <title>Survival trade-offs in plant roots during colonization by closely related pathogenic and mutualistic fungi.</title>
        <authorList>
            <person name="Hacquard S."/>
            <person name="Kracher B."/>
            <person name="Hiruma K."/>
            <person name="Weinman A."/>
            <person name="Muench P."/>
            <person name="Garrido Oter R."/>
            <person name="Ver Loren van Themaat E."/>
            <person name="Dallerey J.-F."/>
            <person name="Damm U."/>
            <person name="Henrissat B."/>
            <person name="Lespinet O."/>
            <person name="Thon M."/>
            <person name="Kemen E."/>
            <person name="McHardy A.C."/>
            <person name="Schulze-Lefert P."/>
            <person name="O'Connell R.J."/>
        </authorList>
    </citation>
    <scope>NUCLEOTIDE SEQUENCE [LARGE SCALE GENOMIC DNA]</scope>
    <source>
        <strain evidence="4 5">0861</strain>
    </source>
</reference>
<evidence type="ECO:0000313" key="5">
    <source>
        <dbReference type="Proteomes" id="UP000076552"/>
    </source>
</evidence>
<dbReference type="CDD" id="cd00067">
    <property type="entry name" value="GAL4"/>
    <property type="match status" value="1"/>
</dbReference>
<comment type="caution">
    <text evidence="4">The sequence shown here is derived from an EMBL/GenBank/DDBJ whole genome shotgun (WGS) entry which is preliminary data.</text>
</comment>
<dbReference type="AlphaFoldDB" id="A0A166XNX8"/>
<dbReference type="SUPFAM" id="SSF57701">
    <property type="entry name" value="Zn2/Cys6 DNA-binding domain"/>
    <property type="match status" value="1"/>
</dbReference>
<evidence type="ECO:0000259" key="3">
    <source>
        <dbReference type="PROSITE" id="PS50048"/>
    </source>
</evidence>
<dbReference type="Pfam" id="PF00172">
    <property type="entry name" value="Zn_clus"/>
    <property type="match status" value="1"/>
</dbReference>
<accession>A0A166XNX8</accession>
<feature type="domain" description="Zn(2)-C6 fungal-type" evidence="3">
    <location>
        <begin position="10"/>
        <end position="38"/>
    </location>
</feature>
<keyword evidence="1" id="KW-0539">Nucleus</keyword>
<dbReference type="PROSITE" id="PS00463">
    <property type="entry name" value="ZN2_CY6_FUNGAL_1"/>
    <property type="match status" value="1"/>
</dbReference>
<name>A0A166XNX8_9PEZI</name>
<dbReference type="Proteomes" id="UP000076552">
    <property type="component" value="Unassembled WGS sequence"/>
</dbReference>
<dbReference type="GO" id="GO:0000981">
    <property type="term" value="F:DNA-binding transcription factor activity, RNA polymerase II-specific"/>
    <property type="evidence" value="ECO:0007669"/>
    <property type="project" value="InterPro"/>
</dbReference>
<sequence>MVFLGRPSEACGPCREARLRCDRLEPGCTQCSRKQKSCPGYRDLSDFYFRDETANAAFKVQNRKPRRRLPAKTKQKAKLHVAAASQEHQQSHHASPSKTPVATTATQIVGPLANPNVLSPAEPTSEHGMVRYRTISQPIDDLARTYFMTDYIASSPFEYLPKLCPYGLQNNDAMSASMLAASFASLSLKISDPKMMKQARIHYANALSQTNQALSSPKRAVEDGTLAAVLLLGLFEAIVYSGQQSLDSWNQHTLGAVELLRLRGTQQFETPLGRKLFVHSSGNIRTSCAHSKTPVPPRFLKLYENARPHLDLDDPFLKMTPILDRVATLRSRIADLEDSQRHEVLCEALDLDAATAKLGQEVPEEWRFVARLSGERAPMSYKGMSFRYPSLLVLRYWNSLRIIRMFLNDAIWIQSSLVLDRGPDPDDETDYEGLQRSANRKMSTLVVEVLGSCGEYLEFSEDRFSVAARCLIWPLSVIAEISLTPPDARRFALDCLDQLSRDGRIPQPVGEATNRKGIQTDWHIFNSRISPNLRTCSIRNK</sequence>
<dbReference type="InterPro" id="IPR036864">
    <property type="entry name" value="Zn2-C6_fun-type_DNA-bd_sf"/>
</dbReference>
<dbReference type="Pfam" id="PF11951">
    <property type="entry name" value="Fungal_trans_2"/>
    <property type="match status" value="1"/>
</dbReference>
<evidence type="ECO:0000256" key="2">
    <source>
        <dbReference type="SAM" id="MobiDB-lite"/>
    </source>
</evidence>
<evidence type="ECO:0000256" key="1">
    <source>
        <dbReference type="ARBA" id="ARBA00023242"/>
    </source>
</evidence>
<dbReference type="InterPro" id="IPR021858">
    <property type="entry name" value="Fun_TF"/>
</dbReference>
<gene>
    <name evidence="4" type="ORF">CT0861_07227</name>
</gene>
<keyword evidence="5" id="KW-1185">Reference proteome</keyword>
<dbReference type="SMART" id="SM00066">
    <property type="entry name" value="GAL4"/>
    <property type="match status" value="1"/>
</dbReference>
<proteinExistence type="predicted"/>
<dbReference type="Gene3D" id="4.10.240.10">
    <property type="entry name" value="Zn(2)-C6 fungal-type DNA-binding domain"/>
    <property type="match status" value="1"/>
</dbReference>
<dbReference type="InterPro" id="IPR001138">
    <property type="entry name" value="Zn2Cys6_DnaBD"/>
</dbReference>
<organism evidence="4 5">
    <name type="scientific">Colletotrichum tofieldiae</name>
    <dbReference type="NCBI Taxonomy" id="708197"/>
    <lineage>
        <taxon>Eukaryota</taxon>
        <taxon>Fungi</taxon>
        <taxon>Dikarya</taxon>
        <taxon>Ascomycota</taxon>
        <taxon>Pezizomycotina</taxon>
        <taxon>Sordariomycetes</taxon>
        <taxon>Hypocreomycetidae</taxon>
        <taxon>Glomerellales</taxon>
        <taxon>Glomerellaceae</taxon>
        <taxon>Colletotrichum</taxon>
        <taxon>Colletotrichum spaethianum species complex</taxon>
    </lineage>
</organism>
<feature type="region of interest" description="Disordered" evidence="2">
    <location>
        <begin position="83"/>
        <end position="102"/>
    </location>
</feature>
<dbReference type="InterPro" id="IPR053175">
    <property type="entry name" value="DHMBA_Reg_Transcription_Factor"/>
</dbReference>
<dbReference type="PROSITE" id="PS50048">
    <property type="entry name" value="ZN2_CY6_FUNGAL_2"/>
    <property type="match status" value="1"/>
</dbReference>